<sequence length="449" mass="51185">MFEHLKNKISEALHVFKGDSKITEINIASSLKKIGNALIDADVNYKIVRNFIHKIQEKSIGKKVLTSLNPKQLITKIVYDELVLLMGKKNVEMDLSKNPSIILICGLQGSGKTSFSSKLAFFLTKKNKFPLLVSVDIHRPAAVDQLKLIAKKVNIPVFSLEKSKNVIEIIDQSILYAFKNKRNIIIIDTAGRLAIDQIMMEEIQRINQHSKPNEILFVVDSMTGQDAINTAQSFSKKLNLDGIVITKLDGDNRGGVAITISSIVKKPIKFISNGEKIEDLEVFHPDRIANRILGMGDIVSLVEKVQEQFDEKRTRKIYQKISKNSFDFNDLLYQIQKIKKIGNIKNIISMIPGIDKYFSFDGDHKNSFKKIESIIYSMTPYERIHPKVFSDVKRKKRISKGSGITLSHIDLFMKQFYDMSKIVKKIHAHSGKETIKNLLYQMIKKENYN</sequence>
<dbReference type="InterPro" id="IPR036891">
    <property type="entry name" value="Signal_recog_part_SRP54_M_sf"/>
</dbReference>
<evidence type="ECO:0000256" key="1">
    <source>
        <dbReference type="ARBA" id="ARBA00004496"/>
    </source>
</evidence>
<gene>
    <name evidence="13" type="primary">ffh</name>
    <name evidence="13" type="ORF">STAT_187</name>
</gene>
<dbReference type="CDD" id="cd18539">
    <property type="entry name" value="SRP_G"/>
    <property type="match status" value="1"/>
</dbReference>
<evidence type="ECO:0000313" key="14">
    <source>
        <dbReference type="Proteomes" id="UP000263619"/>
    </source>
</evidence>
<keyword evidence="8" id="KW-0733">Signal recognition particle</keyword>
<comment type="catalytic activity">
    <reaction evidence="11">
        <text>GTP + H2O = GDP + phosphate + H(+)</text>
        <dbReference type="Rhea" id="RHEA:19669"/>
        <dbReference type="ChEBI" id="CHEBI:15377"/>
        <dbReference type="ChEBI" id="CHEBI:15378"/>
        <dbReference type="ChEBI" id="CHEBI:37565"/>
        <dbReference type="ChEBI" id="CHEBI:43474"/>
        <dbReference type="ChEBI" id="CHEBI:58189"/>
        <dbReference type="EC" id="3.6.5.4"/>
    </reaction>
</comment>
<evidence type="ECO:0000256" key="2">
    <source>
        <dbReference type="ARBA" id="ARBA00005450"/>
    </source>
</evidence>
<comment type="similarity">
    <text evidence="2">Belongs to the GTP-binding SRP family. SRP54 subfamily.</text>
</comment>
<dbReference type="InterPro" id="IPR003593">
    <property type="entry name" value="AAA+_ATPase"/>
</dbReference>
<dbReference type="InterPro" id="IPR004780">
    <property type="entry name" value="SRP"/>
</dbReference>
<dbReference type="EC" id="3.6.5.4" evidence="10"/>
<evidence type="ECO:0000259" key="12">
    <source>
        <dbReference type="PROSITE" id="PS00300"/>
    </source>
</evidence>
<dbReference type="SMART" id="SM00962">
    <property type="entry name" value="SRP54"/>
    <property type="match status" value="1"/>
</dbReference>
<dbReference type="GO" id="GO:0005525">
    <property type="term" value="F:GTP binding"/>
    <property type="evidence" value="ECO:0007669"/>
    <property type="project" value="UniProtKB-KW"/>
</dbReference>
<keyword evidence="6" id="KW-0694">RNA-binding</keyword>
<comment type="subcellular location">
    <subcellularLocation>
        <location evidence="1">Cytoplasm</location>
    </subcellularLocation>
</comment>
<dbReference type="InterPro" id="IPR036225">
    <property type="entry name" value="SRP/SRP_N"/>
</dbReference>
<dbReference type="InterPro" id="IPR000897">
    <property type="entry name" value="SRP54_GTPase_dom"/>
</dbReference>
<dbReference type="EMBL" id="AP014608">
    <property type="protein sequence ID" value="BBA17123.1"/>
    <property type="molecule type" value="Genomic_DNA"/>
</dbReference>
<evidence type="ECO:0000256" key="5">
    <source>
        <dbReference type="ARBA" id="ARBA00022801"/>
    </source>
</evidence>
<evidence type="ECO:0000256" key="4">
    <source>
        <dbReference type="ARBA" id="ARBA00022741"/>
    </source>
</evidence>
<dbReference type="GO" id="GO:0003924">
    <property type="term" value="F:GTPase activity"/>
    <property type="evidence" value="ECO:0007669"/>
    <property type="project" value="InterPro"/>
</dbReference>
<evidence type="ECO:0000256" key="6">
    <source>
        <dbReference type="ARBA" id="ARBA00022884"/>
    </source>
</evidence>
<evidence type="ECO:0000256" key="8">
    <source>
        <dbReference type="ARBA" id="ARBA00023135"/>
    </source>
</evidence>
<dbReference type="Gene3D" id="1.20.120.140">
    <property type="entry name" value="Signal recognition particle SRP54, nucleotide-binding domain"/>
    <property type="match status" value="1"/>
</dbReference>
<dbReference type="SUPFAM" id="SSF47446">
    <property type="entry name" value="Signal peptide-binding domain"/>
    <property type="match status" value="1"/>
</dbReference>
<dbReference type="SMART" id="SM00382">
    <property type="entry name" value="AAA"/>
    <property type="match status" value="1"/>
</dbReference>
<dbReference type="PROSITE" id="PS00300">
    <property type="entry name" value="SRP54"/>
    <property type="match status" value="1"/>
</dbReference>
<organism evidence="13 14">
    <name type="scientific">Blattabacterium cuenoti STAT</name>
    <dbReference type="NCBI Taxonomy" id="1457030"/>
    <lineage>
        <taxon>Bacteria</taxon>
        <taxon>Pseudomonadati</taxon>
        <taxon>Bacteroidota</taxon>
        <taxon>Flavobacteriia</taxon>
        <taxon>Flavobacteriales</taxon>
        <taxon>Blattabacteriaceae</taxon>
        <taxon>Blattabacterium</taxon>
    </lineage>
</organism>
<evidence type="ECO:0000256" key="9">
    <source>
        <dbReference type="ARBA" id="ARBA00023274"/>
    </source>
</evidence>
<evidence type="ECO:0000313" key="13">
    <source>
        <dbReference type="EMBL" id="BBA17123.1"/>
    </source>
</evidence>
<dbReference type="PANTHER" id="PTHR11564">
    <property type="entry name" value="SIGNAL RECOGNITION PARTICLE 54K PROTEIN SRP54"/>
    <property type="match status" value="1"/>
</dbReference>
<dbReference type="SUPFAM" id="SSF52540">
    <property type="entry name" value="P-loop containing nucleoside triphosphate hydrolases"/>
    <property type="match status" value="1"/>
</dbReference>
<dbReference type="SUPFAM" id="SSF47364">
    <property type="entry name" value="Domain of the SRP/SRP receptor G-proteins"/>
    <property type="match status" value="1"/>
</dbReference>
<dbReference type="Pfam" id="PF02978">
    <property type="entry name" value="SRP_SPB"/>
    <property type="match status" value="1"/>
</dbReference>
<evidence type="ECO:0000256" key="10">
    <source>
        <dbReference type="ARBA" id="ARBA00035672"/>
    </source>
</evidence>
<dbReference type="Gene3D" id="1.10.260.30">
    <property type="entry name" value="Signal recognition particle, SRP54 subunit, M-domain"/>
    <property type="match status" value="1"/>
</dbReference>
<evidence type="ECO:0000256" key="3">
    <source>
        <dbReference type="ARBA" id="ARBA00022490"/>
    </source>
</evidence>
<dbReference type="InterPro" id="IPR027417">
    <property type="entry name" value="P-loop_NTPase"/>
</dbReference>
<evidence type="ECO:0000256" key="11">
    <source>
        <dbReference type="ARBA" id="ARBA00048027"/>
    </source>
</evidence>
<dbReference type="GO" id="GO:0048500">
    <property type="term" value="C:signal recognition particle"/>
    <property type="evidence" value="ECO:0007669"/>
    <property type="project" value="InterPro"/>
</dbReference>
<keyword evidence="5" id="KW-0378">Hydrolase</keyword>
<dbReference type="SMART" id="SM00963">
    <property type="entry name" value="SRP54_N"/>
    <property type="match status" value="1"/>
</dbReference>
<dbReference type="NCBIfam" id="TIGR00959">
    <property type="entry name" value="ffh"/>
    <property type="match status" value="1"/>
</dbReference>
<dbReference type="InterPro" id="IPR004125">
    <property type="entry name" value="Signal_recog_particle_SRP54_M"/>
</dbReference>
<dbReference type="InterPro" id="IPR013822">
    <property type="entry name" value="Signal_recog_particl_SRP54_hlx"/>
</dbReference>
<protein>
    <recommendedName>
        <fullName evidence="10">signal-recognition-particle GTPase</fullName>
        <ecNumber evidence="10">3.6.5.4</ecNumber>
    </recommendedName>
</protein>
<dbReference type="OrthoDB" id="9804720at2"/>
<dbReference type="Proteomes" id="UP000263619">
    <property type="component" value="Chromosome"/>
</dbReference>
<dbReference type="AlphaFoldDB" id="A0A224AID0"/>
<dbReference type="Pfam" id="PF00448">
    <property type="entry name" value="SRP54"/>
    <property type="match status" value="1"/>
</dbReference>
<keyword evidence="9" id="KW-0687">Ribonucleoprotein</keyword>
<dbReference type="InterPro" id="IPR022941">
    <property type="entry name" value="SRP54"/>
</dbReference>
<keyword evidence="7" id="KW-0342">GTP-binding</keyword>
<dbReference type="InterPro" id="IPR042101">
    <property type="entry name" value="SRP54_N_sf"/>
</dbReference>
<proteinExistence type="inferred from homology"/>
<keyword evidence="4" id="KW-0547">Nucleotide-binding</keyword>
<dbReference type="PANTHER" id="PTHR11564:SF5">
    <property type="entry name" value="SIGNAL RECOGNITION PARTICLE SUBUNIT SRP54"/>
    <property type="match status" value="1"/>
</dbReference>
<keyword evidence="14" id="KW-1185">Reference proteome</keyword>
<evidence type="ECO:0000256" key="7">
    <source>
        <dbReference type="ARBA" id="ARBA00023134"/>
    </source>
</evidence>
<dbReference type="GO" id="GO:0006614">
    <property type="term" value="P:SRP-dependent cotranslational protein targeting to membrane"/>
    <property type="evidence" value="ECO:0007669"/>
    <property type="project" value="InterPro"/>
</dbReference>
<reference evidence="13 14" key="1">
    <citation type="submission" date="2014-06" db="EMBL/GenBank/DDBJ databases">
        <title>Genome sequence of the intracellular symbiont Blattabacterium cuenoti, strain STAT from the wood feeding cockroach Salganea taiwanensis taiwanensis.</title>
        <authorList>
            <person name="Kinjo Y."/>
            <person name="Ohkuma M."/>
            <person name="Tokuda G."/>
        </authorList>
    </citation>
    <scope>NUCLEOTIDE SEQUENCE [LARGE SCALE GENOMIC DNA]</scope>
    <source>
        <strain evidence="13 14">STAT</strain>
    </source>
</reference>
<accession>A0A224AID0</accession>
<feature type="domain" description="SRP54-type proteins GTP-binding" evidence="12">
    <location>
        <begin position="267"/>
        <end position="280"/>
    </location>
</feature>
<dbReference type="Gene3D" id="3.40.50.300">
    <property type="entry name" value="P-loop containing nucleotide triphosphate hydrolases"/>
    <property type="match status" value="1"/>
</dbReference>
<name>A0A224AID0_9FLAO</name>
<keyword evidence="3" id="KW-0963">Cytoplasm</keyword>
<dbReference type="GO" id="GO:0008312">
    <property type="term" value="F:7S RNA binding"/>
    <property type="evidence" value="ECO:0007669"/>
    <property type="project" value="InterPro"/>
</dbReference>
<dbReference type="RefSeq" id="WP_119305411.1">
    <property type="nucleotide sequence ID" value="NZ_AP014608.1"/>
</dbReference>
<dbReference type="Pfam" id="PF02881">
    <property type="entry name" value="SRP54_N"/>
    <property type="match status" value="1"/>
</dbReference>